<proteinExistence type="predicted"/>
<dbReference type="Proteomes" id="UP000005240">
    <property type="component" value="Unassembled WGS sequence"/>
</dbReference>
<dbReference type="AlphaFoldDB" id="A0A180G3A6"/>
<dbReference type="OrthoDB" id="2498923at2759"/>
<evidence type="ECO:0000313" key="1">
    <source>
        <dbReference type="EMBL" id="OAV86313.1"/>
    </source>
</evidence>
<organism evidence="1">
    <name type="scientific">Puccinia triticina (isolate 1-1 / race 1 (BBBD))</name>
    <name type="common">Brown leaf rust fungus</name>
    <dbReference type="NCBI Taxonomy" id="630390"/>
    <lineage>
        <taxon>Eukaryota</taxon>
        <taxon>Fungi</taxon>
        <taxon>Dikarya</taxon>
        <taxon>Basidiomycota</taxon>
        <taxon>Pucciniomycotina</taxon>
        <taxon>Pucciniomycetes</taxon>
        <taxon>Pucciniales</taxon>
        <taxon>Pucciniaceae</taxon>
        <taxon>Puccinia</taxon>
    </lineage>
</organism>
<reference evidence="1" key="2">
    <citation type="submission" date="2016-05" db="EMBL/GenBank/DDBJ databases">
        <title>Comparative analysis highlights variable genome content of wheat rusts and divergence of the mating loci.</title>
        <authorList>
            <person name="Cuomo C.A."/>
            <person name="Bakkeren G."/>
            <person name="Szabo L."/>
            <person name="Khalil H."/>
            <person name="Joly D."/>
            <person name="Goldberg J."/>
            <person name="Young S."/>
            <person name="Zeng Q."/>
            <person name="Fellers J."/>
        </authorList>
    </citation>
    <scope>NUCLEOTIDE SEQUENCE [LARGE SCALE GENOMIC DNA]</scope>
    <source>
        <strain evidence="1">1-1 BBBD Race 1</strain>
    </source>
</reference>
<name>A0A180G3A6_PUCT1</name>
<sequence length="293" mass="32592">MELDMMAQMTEVQRSTVIVCTLSAVIDRLADFTRGVGSSPTALQASLTPRAPAAIMSHASQVSIFQYSNQIKGMLRRWAREAMLLSDTEAYANNENEKSVCRFVLLKLNAQPQSFQESHLPPKYRDPDPDAVAHVMTEVKGTLKHVRNKLRNIILTGIIGANTPNPVAIPNIDTLSISVWRHLMGKKTGLCNEEIAAKITPMQKVRIAYIRLQTIQNYHDPVLRNLSQWDTIDSQLAAIGGLSDNFKKSWLRLLGAKDRALFGSSPLLSSLDSSLFVCPTHDEVRARLQSRGE</sequence>
<protein>
    <submittedName>
        <fullName evidence="1 2">Uncharacterized protein</fullName>
    </submittedName>
</protein>
<reference evidence="1" key="1">
    <citation type="submission" date="2009-11" db="EMBL/GenBank/DDBJ databases">
        <authorList>
            <consortium name="The Broad Institute Genome Sequencing Platform"/>
            <person name="Ward D."/>
            <person name="Feldgarden M."/>
            <person name="Earl A."/>
            <person name="Young S.K."/>
            <person name="Zeng Q."/>
            <person name="Koehrsen M."/>
            <person name="Alvarado L."/>
            <person name="Berlin A."/>
            <person name="Bochicchio J."/>
            <person name="Borenstein D."/>
            <person name="Chapman S.B."/>
            <person name="Chen Z."/>
            <person name="Engels R."/>
            <person name="Freedman E."/>
            <person name="Gellesch M."/>
            <person name="Goldberg J."/>
            <person name="Griggs A."/>
            <person name="Gujja S."/>
            <person name="Heilman E."/>
            <person name="Heiman D."/>
            <person name="Hepburn T."/>
            <person name="Howarth C."/>
            <person name="Jen D."/>
            <person name="Larson L."/>
            <person name="Lewis B."/>
            <person name="Mehta T."/>
            <person name="Park D."/>
            <person name="Pearson M."/>
            <person name="Roberts A."/>
            <person name="Saif S."/>
            <person name="Shea T."/>
            <person name="Shenoy N."/>
            <person name="Sisk P."/>
            <person name="Stolte C."/>
            <person name="Sykes S."/>
            <person name="Thomson T."/>
            <person name="Walk T."/>
            <person name="White J."/>
            <person name="Yandava C."/>
            <person name="Izard J."/>
            <person name="Baranova O.V."/>
            <person name="Blanton J.M."/>
            <person name="Tanner A.C."/>
            <person name="Dewhirst F.E."/>
            <person name="Haas B."/>
            <person name="Nusbaum C."/>
            <person name="Birren B."/>
        </authorList>
    </citation>
    <scope>NUCLEOTIDE SEQUENCE [LARGE SCALE GENOMIC DNA]</scope>
    <source>
        <strain evidence="1">1-1 BBBD Race 1</strain>
    </source>
</reference>
<keyword evidence="3" id="KW-1185">Reference proteome</keyword>
<dbReference type="VEuPathDB" id="FungiDB:PTTG_08750"/>
<reference evidence="2 3" key="3">
    <citation type="journal article" date="2017" name="G3 (Bethesda)">
        <title>Comparative analysis highlights variable genome content of wheat rusts and divergence of the mating loci.</title>
        <authorList>
            <person name="Cuomo C.A."/>
            <person name="Bakkeren G."/>
            <person name="Khalil H.B."/>
            <person name="Panwar V."/>
            <person name="Joly D."/>
            <person name="Linning R."/>
            <person name="Sakthikumar S."/>
            <person name="Song X."/>
            <person name="Adiconis X."/>
            <person name="Fan L."/>
            <person name="Goldberg J.M."/>
            <person name="Levin J.Z."/>
            <person name="Young S."/>
            <person name="Zeng Q."/>
            <person name="Anikster Y."/>
            <person name="Bruce M."/>
            <person name="Wang M."/>
            <person name="Yin C."/>
            <person name="McCallum B."/>
            <person name="Szabo L.J."/>
            <person name="Hulbert S."/>
            <person name="Chen X."/>
            <person name="Fellers J.P."/>
        </authorList>
    </citation>
    <scope>NUCLEOTIDE SEQUENCE</scope>
    <source>
        <strain evidence="2">isolate 1-1 / race 1 (BBBD)</strain>
        <strain evidence="3">Isolate 1-1 / race 1 (BBBD)</strain>
    </source>
</reference>
<dbReference type="EnsemblFungi" id="PTTG_08750-t43_1">
    <property type="protein sequence ID" value="PTTG_08750-t43_1-p1"/>
    <property type="gene ID" value="PTTG_08750"/>
</dbReference>
<evidence type="ECO:0000313" key="2">
    <source>
        <dbReference type="EnsemblFungi" id="PTTG_08750-t43_1-p1"/>
    </source>
</evidence>
<accession>A0A180G3A6</accession>
<evidence type="ECO:0000313" key="3">
    <source>
        <dbReference type="Proteomes" id="UP000005240"/>
    </source>
</evidence>
<gene>
    <name evidence="1" type="ORF">PTTG_08750</name>
</gene>
<dbReference type="EMBL" id="ADAS02001299">
    <property type="protein sequence ID" value="OAV86313.1"/>
    <property type="molecule type" value="Genomic_DNA"/>
</dbReference>
<reference evidence="2" key="4">
    <citation type="submission" date="2025-05" db="UniProtKB">
        <authorList>
            <consortium name="EnsemblFungi"/>
        </authorList>
    </citation>
    <scope>IDENTIFICATION</scope>
    <source>
        <strain evidence="2">isolate 1-1 / race 1 (BBBD)</strain>
    </source>
</reference>